<feature type="region of interest" description="Disordered" evidence="1">
    <location>
        <begin position="70"/>
        <end position="105"/>
    </location>
</feature>
<reference evidence="4" key="1">
    <citation type="journal article" date="2013" name="Genome Announc.">
        <title>Draft genome sequence of the grapevine dieback fungus Eutypa lata UCR-EL1.</title>
        <authorList>
            <person name="Blanco-Ulate B."/>
            <person name="Rolshausen P.E."/>
            <person name="Cantu D."/>
        </authorList>
    </citation>
    <scope>NUCLEOTIDE SEQUENCE [LARGE SCALE GENOMIC DNA]</scope>
    <source>
        <strain evidence="4">UCR-EL1</strain>
    </source>
</reference>
<dbReference type="AlphaFoldDB" id="M7SPF8"/>
<keyword evidence="2" id="KW-0732">Signal</keyword>
<evidence type="ECO:0000313" key="3">
    <source>
        <dbReference type="EMBL" id="EMR68329.1"/>
    </source>
</evidence>
<keyword evidence="4" id="KW-1185">Reference proteome</keyword>
<dbReference type="EMBL" id="KB706258">
    <property type="protein sequence ID" value="EMR68329.1"/>
    <property type="molecule type" value="Genomic_DNA"/>
</dbReference>
<feature type="signal peptide" evidence="2">
    <location>
        <begin position="1"/>
        <end position="20"/>
    </location>
</feature>
<dbReference type="OrthoDB" id="5075006at2759"/>
<organism evidence="3 4">
    <name type="scientific">Eutypa lata (strain UCR-EL1)</name>
    <name type="common">Grapevine dieback disease fungus</name>
    <name type="synonym">Eutypa armeniacae</name>
    <dbReference type="NCBI Taxonomy" id="1287681"/>
    <lineage>
        <taxon>Eukaryota</taxon>
        <taxon>Fungi</taxon>
        <taxon>Dikarya</taxon>
        <taxon>Ascomycota</taxon>
        <taxon>Pezizomycotina</taxon>
        <taxon>Sordariomycetes</taxon>
        <taxon>Xylariomycetidae</taxon>
        <taxon>Xylariales</taxon>
        <taxon>Diatrypaceae</taxon>
        <taxon>Eutypa</taxon>
    </lineage>
</organism>
<protein>
    <submittedName>
        <fullName evidence="3">Uncharacterized protein</fullName>
    </submittedName>
</protein>
<sequence>MQLDNMTILLMSLVANTAIAAPLTARQSSVEGQACTDGDFDGTCRADGRCGLELPPNELSFQFIQGQCGIGGNDASNDDDDDEDTANDANGNDDSGNNNNASVEGQACTDGTFDGTCRADGRCGLELPPNELSFQFVQGQCGIGGGNANDNANNADGEADADSSDDAASFEGQSCTDGDFDGVCLANGRCALQIPPNINSEEFVSGQCGQ</sequence>
<proteinExistence type="predicted"/>
<gene>
    <name evidence="3" type="ORF">UCREL1_4667</name>
</gene>
<dbReference type="KEGG" id="ela:UCREL1_4667"/>
<dbReference type="HOGENOM" id="CLU_1310121_0_0_1"/>
<evidence type="ECO:0000256" key="1">
    <source>
        <dbReference type="SAM" id="MobiDB-lite"/>
    </source>
</evidence>
<feature type="region of interest" description="Disordered" evidence="1">
    <location>
        <begin position="152"/>
        <end position="172"/>
    </location>
</feature>
<feature type="compositionally biased region" description="Acidic residues" evidence="1">
    <location>
        <begin position="76"/>
        <end position="86"/>
    </location>
</feature>
<feature type="chain" id="PRO_5004084830" evidence="2">
    <location>
        <begin position="21"/>
        <end position="210"/>
    </location>
</feature>
<feature type="compositionally biased region" description="Low complexity" evidence="1">
    <location>
        <begin position="87"/>
        <end position="102"/>
    </location>
</feature>
<accession>M7SPF8</accession>
<dbReference type="Proteomes" id="UP000012174">
    <property type="component" value="Unassembled WGS sequence"/>
</dbReference>
<name>M7SPF8_EUTLA</name>
<evidence type="ECO:0000256" key="2">
    <source>
        <dbReference type="SAM" id="SignalP"/>
    </source>
</evidence>
<evidence type="ECO:0000313" key="4">
    <source>
        <dbReference type="Proteomes" id="UP000012174"/>
    </source>
</evidence>